<dbReference type="Pfam" id="PF13673">
    <property type="entry name" value="Acetyltransf_10"/>
    <property type="match status" value="1"/>
</dbReference>
<dbReference type="CDD" id="cd04301">
    <property type="entry name" value="NAT_SF"/>
    <property type="match status" value="1"/>
</dbReference>
<dbReference type="RefSeq" id="WP_183197201.1">
    <property type="nucleotide sequence ID" value="NZ_JACIEK010000001.1"/>
</dbReference>
<accession>A0A7W6EE34</accession>
<comment type="caution">
    <text evidence="2">The sequence shown here is derived from an EMBL/GenBank/DDBJ whole genome shotgun (WGS) entry which is preliminary data.</text>
</comment>
<dbReference type="AlphaFoldDB" id="A0A7W6EE34"/>
<keyword evidence="3" id="KW-1185">Reference proteome</keyword>
<protein>
    <submittedName>
        <fullName evidence="2">ElaA protein</fullName>
    </submittedName>
</protein>
<dbReference type="GO" id="GO:0016747">
    <property type="term" value="F:acyltransferase activity, transferring groups other than amino-acyl groups"/>
    <property type="evidence" value="ECO:0007669"/>
    <property type="project" value="InterPro"/>
</dbReference>
<dbReference type="SUPFAM" id="SSF55729">
    <property type="entry name" value="Acyl-CoA N-acyltransferases (Nat)"/>
    <property type="match status" value="1"/>
</dbReference>
<sequence>MDRAGETWRWAAFDALGGREVRDLLKLRADVFVVEQACAFAEIDGRDPAALHLLCEIDGELAGCLRVFAPEASGGAARIGRVATARAFRGAGLGHRLMAEALRLCTERWPASAVDLSAQAHLASFYGRHGFTSVSDAYLEDDIAHVDMRRAASVAA</sequence>
<reference evidence="2 3" key="1">
    <citation type="submission" date="2020-08" db="EMBL/GenBank/DDBJ databases">
        <title>Genomic Encyclopedia of Type Strains, Phase IV (KMG-IV): sequencing the most valuable type-strain genomes for metagenomic binning, comparative biology and taxonomic classification.</title>
        <authorList>
            <person name="Goeker M."/>
        </authorList>
    </citation>
    <scope>NUCLEOTIDE SEQUENCE [LARGE SCALE GENOMIC DNA]</scope>
    <source>
        <strain evidence="2 3">DSM 102238</strain>
    </source>
</reference>
<evidence type="ECO:0000313" key="2">
    <source>
        <dbReference type="EMBL" id="MBB3996508.1"/>
    </source>
</evidence>
<evidence type="ECO:0000259" key="1">
    <source>
        <dbReference type="PROSITE" id="PS51186"/>
    </source>
</evidence>
<organism evidence="2 3">
    <name type="scientific">Aureimonas pseudogalii</name>
    <dbReference type="NCBI Taxonomy" id="1744844"/>
    <lineage>
        <taxon>Bacteria</taxon>
        <taxon>Pseudomonadati</taxon>
        <taxon>Pseudomonadota</taxon>
        <taxon>Alphaproteobacteria</taxon>
        <taxon>Hyphomicrobiales</taxon>
        <taxon>Aurantimonadaceae</taxon>
        <taxon>Aureimonas</taxon>
    </lineage>
</organism>
<dbReference type="InterPro" id="IPR000182">
    <property type="entry name" value="GNAT_dom"/>
</dbReference>
<dbReference type="InterPro" id="IPR016181">
    <property type="entry name" value="Acyl_CoA_acyltransferase"/>
</dbReference>
<dbReference type="PROSITE" id="PS51186">
    <property type="entry name" value="GNAT"/>
    <property type="match status" value="1"/>
</dbReference>
<dbReference type="Proteomes" id="UP000542776">
    <property type="component" value="Unassembled WGS sequence"/>
</dbReference>
<name>A0A7W6EE34_9HYPH</name>
<gene>
    <name evidence="2" type="ORF">GGR04_000329</name>
</gene>
<evidence type="ECO:0000313" key="3">
    <source>
        <dbReference type="Proteomes" id="UP000542776"/>
    </source>
</evidence>
<dbReference type="EMBL" id="JACIEK010000001">
    <property type="protein sequence ID" value="MBB3996508.1"/>
    <property type="molecule type" value="Genomic_DNA"/>
</dbReference>
<feature type="domain" description="N-acetyltransferase" evidence="1">
    <location>
        <begin position="11"/>
        <end position="153"/>
    </location>
</feature>
<proteinExistence type="predicted"/>
<dbReference type="Gene3D" id="3.40.630.30">
    <property type="match status" value="1"/>
</dbReference>